<keyword evidence="10" id="KW-1185">Reference proteome</keyword>
<evidence type="ECO:0000259" key="9">
    <source>
        <dbReference type="PROSITE" id="PS50157"/>
    </source>
</evidence>
<dbReference type="RefSeq" id="XP_022145912.1">
    <property type="nucleotide sequence ID" value="XM_022290220.1"/>
</dbReference>
<dbReference type="AlphaFoldDB" id="A0A6J1CY18"/>
<dbReference type="PANTHER" id="PTHR45801">
    <property type="entry name" value="OS07G0101800 PROTEIN"/>
    <property type="match status" value="1"/>
</dbReference>
<dbReference type="InterPro" id="IPR013087">
    <property type="entry name" value="Znf_C2H2_type"/>
</dbReference>
<evidence type="ECO:0000313" key="11">
    <source>
        <dbReference type="RefSeq" id="XP_022145912.1"/>
    </source>
</evidence>
<keyword evidence="7" id="KW-0539">Nucleus</keyword>
<dbReference type="GO" id="GO:0005634">
    <property type="term" value="C:nucleus"/>
    <property type="evidence" value="ECO:0007669"/>
    <property type="project" value="UniProtKB-SubCell"/>
</dbReference>
<evidence type="ECO:0000256" key="2">
    <source>
        <dbReference type="ARBA" id="ARBA00022723"/>
    </source>
</evidence>
<proteinExistence type="predicted"/>
<dbReference type="Pfam" id="PF13912">
    <property type="entry name" value="zf-C2H2_6"/>
    <property type="match status" value="1"/>
</dbReference>
<gene>
    <name evidence="11" type="primary">LOC111015259</name>
</gene>
<reference evidence="11" key="1">
    <citation type="submission" date="2025-08" db="UniProtKB">
        <authorList>
            <consortium name="RefSeq"/>
        </authorList>
    </citation>
    <scope>IDENTIFICATION</scope>
    <source>
        <strain evidence="11">OHB3-1</strain>
    </source>
</reference>
<evidence type="ECO:0000256" key="4">
    <source>
        <dbReference type="ARBA" id="ARBA00022833"/>
    </source>
</evidence>
<evidence type="ECO:0000256" key="1">
    <source>
        <dbReference type="ARBA" id="ARBA00004123"/>
    </source>
</evidence>
<dbReference type="GO" id="GO:0008270">
    <property type="term" value="F:zinc ion binding"/>
    <property type="evidence" value="ECO:0007669"/>
    <property type="project" value="UniProtKB-KW"/>
</dbReference>
<evidence type="ECO:0000256" key="3">
    <source>
        <dbReference type="ARBA" id="ARBA00022771"/>
    </source>
</evidence>
<dbReference type="SUPFAM" id="SSF57667">
    <property type="entry name" value="beta-beta-alpha zinc fingers"/>
    <property type="match status" value="1"/>
</dbReference>
<comment type="subcellular location">
    <subcellularLocation>
        <location evidence="1">Nucleus</location>
    </subcellularLocation>
</comment>
<dbReference type="InterPro" id="IPR036236">
    <property type="entry name" value="Znf_C2H2_sf"/>
</dbReference>
<dbReference type="PANTHER" id="PTHR45801:SF110">
    <property type="entry name" value="TRANSCRIPTIONAL REGULATOR SUPERMAN"/>
    <property type="match status" value="1"/>
</dbReference>
<keyword evidence="3 8" id="KW-0863">Zinc-finger</keyword>
<evidence type="ECO:0000256" key="7">
    <source>
        <dbReference type="ARBA" id="ARBA00023242"/>
    </source>
</evidence>
<evidence type="ECO:0000256" key="6">
    <source>
        <dbReference type="ARBA" id="ARBA00023163"/>
    </source>
</evidence>
<keyword evidence="4" id="KW-0862">Zinc</keyword>
<keyword evidence="6" id="KW-0804">Transcription</keyword>
<dbReference type="PROSITE" id="PS50157">
    <property type="entry name" value="ZINC_FINGER_C2H2_2"/>
    <property type="match status" value="1"/>
</dbReference>
<accession>A0A6J1CY18</accession>
<protein>
    <submittedName>
        <fullName evidence="11">Zinc finger protein 3-like</fullName>
    </submittedName>
</protein>
<dbReference type="OrthoDB" id="1708403at2759"/>
<evidence type="ECO:0000256" key="5">
    <source>
        <dbReference type="ARBA" id="ARBA00023015"/>
    </source>
</evidence>
<feature type="domain" description="C2H2-type" evidence="9">
    <location>
        <begin position="36"/>
        <end position="63"/>
    </location>
</feature>
<evidence type="ECO:0000256" key="8">
    <source>
        <dbReference type="PROSITE-ProRule" id="PRU00042"/>
    </source>
</evidence>
<dbReference type="Gene3D" id="3.30.160.60">
    <property type="entry name" value="Classic Zinc Finger"/>
    <property type="match status" value="1"/>
</dbReference>
<organism evidence="10 11">
    <name type="scientific">Momordica charantia</name>
    <name type="common">Bitter gourd</name>
    <name type="synonym">Balsam pear</name>
    <dbReference type="NCBI Taxonomy" id="3673"/>
    <lineage>
        <taxon>Eukaryota</taxon>
        <taxon>Viridiplantae</taxon>
        <taxon>Streptophyta</taxon>
        <taxon>Embryophyta</taxon>
        <taxon>Tracheophyta</taxon>
        <taxon>Spermatophyta</taxon>
        <taxon>Magnoliopsida</taxon>
        <taxon>eudicotyledons</taxon>
        <taxon>Gunneridae</taxon>
        <taxon>Pentapetalae</taxon>
        <taxon>rosids</taxon>
        <taxon>fabids</taxon>
        <taxon>Cucurbitales</taxon>
        <taxon>Cucurbitaceae</taxon>
        <taxon>Momordiceae</taxon>
        <taxon>Momordica</taxon>
    </lineage>
</organism>
<dbReference type="InterPro" id="IPR052426">
    <property type="entry name" value="Plant_dev_regulator"/>
</dbReference>
<dbReference type="KEGG" id="mcha:111015259"/>
<keyword evidence="2" id="KW-0479">Metal-binding</keyword>
<name>A0A6J1CY18_MOMCH</name>
<sequence length="157" mass="18093">MDGALLSSGKVKEKWDCVQEQTLCDDHQFPWPAKNYACNFCRREFKSAQALGGHMNVHRRDRARLRLLPSWVPENSCPNPNFYSPHPTFFSSTSSSGPQTHQDHRLCFTNQKHHDDDQEVQVVKKKIKKSLVNLELKMGIHHLEGSNEDGLDLELRL</sequence>
<evidence type="ECO:0000313" key="10">
    <source>
        <dbReference type="Proteomes" id="UP000504603"/>
    </source>
</evidence>
<dbReference type="Proteomes" id="UP000504603">
    <property type="component" value="Unplaced"/>
</dbReference>
<keyword evidence="5" id="KW-0805">Transcription regulation</keyword>
<dbReference type="PROSITE" id="PS00028">
    <property type="entry name" value="ZINC_FINGER_C2H2_1"/>
    <property type="match status" value="1"/>
</dbReference>
<dbReference type="GeneID" id="111015259"/>